<dbReference type="EMBL" id="BK015642">
    <property type="protein sequence ID" value="DAE17564.1"/>
    <property type="molecule type" value="Genomic_DNA"/>
</dbReference>
<accession>A0A8S5QG92</accession>
<reference evidence="1" key="1">
    <citation type="journal article" date="2021" name="Proc. Natl. Acad. Sci. U.S.A.">
        <title>A Catalog of Tens of Thousands of Viruses from Human Metagenomes Reveals Hidden Associations with Chronic Diseases.</title>
        <authorList>
            <person name="Tisza M.J."/>
            <person name="Buck C.B."/>
        </authorList>
    </citation>
    <scope>NUCLEOTIDE SEQUENCE</scope>
    <source>
        <strain evidence="1">CtqPn17</strain>
    </source>
</reference>
<protein>
    <submittedName>
        <fullName evidence="1">Uncharacterized protein</fullName>
    </submittedName>
</protein>
<proteinExistence type="predicted"/>
<evidence type="ECO:0000313" key="1">
    <source>
        <dbReference type="EMBL" id="DAE17564.1"/>
    </source>
</evidence>
<name>A0A8S5QG92_9CAUD</name>
<organism evidence="1">
    <name type="scientific">Caudovirales sp. ctqPn17</name>
    <dbReference type="NCBI Taxonomy" id="2825772"/>
    <lineage>
        <taxon>Viruses</taxon>
        <taxon>Duplodnaviria</taxon>
        <taxon>Heunggongvirae</taxon>
        <taxon>Uroviricota</taxon>
        <taxon>Caudoviricetes</taxon>
    </lineage>
</organism>
<sequence>MTRAQNMIVNYINQQFVPGSVTIIPVGESHVKITDKNKESLTFTVNIFGDIIDADTNKIIAEAKAAHTLSVPFQEPKKWANKIGNYNWH</sequence>